<sequence length="163" mass="18016">MKNLLRMFVALIVLFAVACKKDNAEKPVCCVIPDLAYIKAQKSGVAWQARPEYFKTQTDSVTIIGRQENELVLIRIKFTGKGSYAITPAQASLTYLIGGDGIVAEYYADDAATNTLEVTDYNAEKNNIKGNFNVTFKKSARYTDATFAQTVKFSQGSFSVFIP</sequence>
<dbReference type="PROSITE" id="PS51257">
    <property type="entry name" value="PROKAR_LIPOPROTEIN"/>
    <property type="match status" value="1"/>
</dbReference>
<evidence type="ECO:0008006" key="4">
    <source>
        <dbReference type="Google" id="ProtNLM"/>
    </source>
</evidence>
<keyword evidence="3" id="KW-1185">Reference proteome</keyword>
<feature type="chain" id="PRO_5022247175" description="Lipoprotein" evidence="1">
    <location>
        <begin position="19"/>
        <end position="163"/>
    </location>
</feature>
<protein>
    <recommendedName>
        <fullName evidence="4">Lipoprotein</fullName>
    </recommendedName>
</protein>
<evidence type="ECO:0000313" key="2">
    <source>
        <dbReference type="EMBL" id="TWR24018.1"/>
    </source>
</evidence>
<accession>A0A563TXC5</accession>
<organism evidence="2 3">
    <name type="scientific">Mucilaginibacter pallidiroseus</name>
    <dbReference type="NCBI Taxonomy" id="2599295"/>
    <lineage>
        <taxon>Bacteria</taxon>
        <taxon>Pseudomonadati</taxon>
        <taxon>Bacteroidota</taxon>
        <taxon>Sphingobacteriia</taxon>
        <taxon>Sphingobacteriales</taxon>
        <taxon>Sphingobacteriaceae</taxon>
        <taxon>Mucilaginibacter</taxon>
    </lineage>
</organism>
<dbReference type="InterPro" id="IPR046219">
    <property type="entry name" value="DUF6252"/>
</dbReference>
<dbReference type="RefSeq" id="WP_146383442.1">
    <property type="nucleotide sequence ID" value="NZ_VOEJ01000012.1"/>
</dbReference>
<comment type="caution">
    <text evidence="2">The sequence shown here is derived from an EMBL/GenBank/DDBJ whole genome shotgun (WGS) entry which is preliminary data.</text>
</comment>
<dbReference type="EMBL" id="VOEJ01000012">
    <property type="protein sequence ID" value="TWR24018.1"/>
    <property type="molecule type" value="Genomic_DNA"/>
</dbReference>
<gene>
    <name evidence="2" type="ORF">FPZ43_18595</name>
</gene>
<dbReference type="Proteomes" id="UP000320042">
    <property type="component" value="Unassembled WGS sequence"/>
</dbReference>
<keyword evidence="1" id="KW-0732">Signal</keyword>
<dbReference type="OrthoDB" id="794197at2"/>
<dbReference type="Pfam" id="PF19765">
    <property type="entry name" value="DUF6252"/>
    <property type="match status" value="1"/>
</dbReference>
<evidence type="ECO:0000313" key="3">
    <source>
        <dbReference type="Proteomes" id="UP000320042"/>
    </source>
</evidence>
<proteinExistence type="predicted"/>
<feature type="signal peptide" evidence="1">
    <location>
        <begin position="1"/>
        <end position="18"/>
    </location>
</feature>
<dbReference type="AlphaFoldDB" id="A0A563TXC5"/>
<name>A0A563TXC5_9SPHI</name>
<evidence type="ECO:0000256" key="1">
    <source>
        <dbReference type="SAM" id="SignalP"/>
    </source>
</evidence>
<reference evidence="2 3" key="1">
    <citation type="submission" date="2019-07" db="EMBL/GenBank/DDBJ databases">
        <authorList>
            <person name="Kim J."/>
        </authorList>
    </citation>
    <scope>NUCLEOTIDE SEQUENCE [LARGE SCALE GENOMIC DNA]</scope>
    <source>
        <strain evidence="3">dk17</strain>
    </source>
</reference>